<dbReference type="GO" id="GO:0042802">
    <property type="term" value="F:identical protein binding"/>
    <property type="evidence" value="ECO:0007669"/>
    <property type="project" value="TreeGrafter"/>
</dbReference>
<dbReference type="GO" id="GO:0019262">
    <property type="term" value="P:N-acetylneuraminate catabolic process"/>
    <property type="evidence" value="ECO:0007669"/>
    <property type="project" value="UniProtKB-UniRule"/>
</dbReference>
<dbReference type="NCBIfam" id="TIGR00502">
    <property type="entry name" value="nagB"/>
    <property type="match status" value="1"/>
</dbReference>
<comment type="caution">
    <text evidence="6">The sequence shown here is derived from an EMBL/GenBank/DDBJ whole genome shotgun (WGS) entry which is preliminary data.</text>
</comment>
<comment type="similarity">
    <text evidence="4">Belongs to the glucosamine/galactosamine-6-phosphate isomerase family. NagB subfamily.</text>
</comment>
<dbReference type="InterPro" id="IPR006148">
    <property type="entry name" value="Glc/Gal-6P_isomerase"/>
</dbReference>
<evidence type="ECO:0000256" key="1">
    <source>
        <dbReference type="ARBA" id="ARBA00000644"/>
    </source>
</evidence>
<dbReference type="EMBL" id="AVPE01000006">
    <property type="protein sequence ID" value="KGX92312.1"/>
    <property type="molecule type" value="Genomic_DNA"/>
</dbReference>
<feature type="active site" description="For ring-opening step" evidence="4">
    <location>
        <position position="143"/>
    </location>
</feature>
<dbReference type="SUPFAM" id="SSF100950">
    <property type="entry name" value="NagB/RpiA/CoA transferase-like"/>
    <property type="match status" value="1"/>
</dbReference>
<keyword evidence="7" id="KW-1185">Reference proteome</keyword>
<dbReference type="FunFam" id="3.40.50.1360:FF:000003">
    <property type="entry name" value="Glucosamine-6-phosphate deaminase"/>
    <property type="match status" value="1"/>
</dbReference>
<feature type="active site" description="Proton acceptor; for ring-opening step" evidence="4">
    <location>
        <position position="138"/>
    </location>
</feature>
<evidence type="ECO:0000256" key="3">
    <source>
        <dbReference type="ARBA" id="ARBA00023277"/>
    </source>
</evidence>
<feature type="domain" description="Glucosamine/galactosamine-6-phosphate isomerase" evidence="5">
    <location>
        <begin position="11"/>
        <end position="226"/>
    </location>
</feature>
<name>A0A0A5I8Z4_9BACI</name>
<dbReference type="GO" id="GO:0006046">
    <property type="term" value="P:N-acetylglucosamine catabolic process"/>
    <property type="evidence" value="ECO:0007669"/>
    <property type="project" value="UniProtKB-UniRule"/>
</dbReference>
<dbReference type="OrthoDB" id="9791139at2"/>
<dbReference type="GO" id="GO:0005975">
    <property type="term" value="P:carbohydrate metabolic process"/>
    <property type="evidence" value="ECO:0007669"/>
    <property type="project" value="InterPro"/>
</dbReference>
<dbReference type="AlphaFoldDB" id="A0A0A5I8Z4"/>
<dbReference type="InterPro" id="IPR037171">
    <property type="entry name" value="NagB/RpiA_transferase-like"/>
</dbReference>
<dbReference type="EC" id="3.5.99.6" evidence="4"/>
<gene>
    <name evidence="4" type="primary">nagB</name>
    <name evidence="6" type="ORF">N781_16240</name>
</gene>
<dbReference type="GO" id="GO:0004342">
    <property type="term" value="F:glucosamine-6-phosphate deaminase activity"/>
    <property type="evidence" value="ECO:0007669"/>
    <property type="project" value="UniProtKB-UniRule"/>
</dbReference>
<dbReference type="eggNOG" id="COG0363">
    <property type="taxonomic scope" value="Bacteria"/>
</dbReference>
<dbReference type="GO" id="GO:0005737">
    <property type="term" value="C:cytoplasm"/>
    <property type="evidence" value="ECO:0007669"/>
    <property type="project" value="TreeGrafter"/>
</dbReference>
<evidence type="ECO:0000256" key="4">
    <source>
        <dbReference type="HAMAP-Rule" id="MF_01241"/>
    </source>
</evidence>
<keyword evidence="2 4" id="KW-0378">Hydrolase</keyword>
<dbReference type="PANTHER" id="PTHR11280:SF5">
    <property type="entry name" value="GLUCOSAMINE-6-PHOSPHATE ISOMERASE"/>
    <property type="match status" value="1"/>
</dbReference>
<dbReference type="CDD" id="cd01399">
    <property type="entry name" value="GlcN6P_deaminase"/>
    <property type="match status" value="1"/>
</dbReference>
<comment type="caution">
    <text evidence="4">Lacks conserved residue(s) required for the propagation of feature annotation.</text>
</comment>
<dbReference type="InterPro" id="IPR004547">
    <property type="entry name" value="Glucosamine6P_isomerase"/>
</dbReference>
<comment type="function">
    <text evidence="4">Catalyzes the reversible isomerization-deamination of glucosamine 6-phosphate (GlcN6P) to form fructose 6-phosphate (Fru6P) and ammonium ion.</text>
</comment>
<proteinExistence type="inferred from homology"/>
<reference evidence="6 7" key="1">
    <citation type="submission" date="2013-08" db="EMBL/GenBank/DDBJ databases">
        <authorList>
            <person name="Huang J."/>
            <person name="Wang G."/>
        </authorList>
    </citation>
    <scope>NUCLEOTIDE SEQUENCE [LARGE SCALE GENOMIC DNA]</scope>
    <source>
        <strain evidence="6 7">JSM 076056</strain>
    </source>
</reference>
<dbReference type="STRING" id="1385510.GCA_000425205_02186"/>
<evidence type="ECO:0000313" key="7">
    <source>
        <dbReference type="Proteomes" id="UP000030528"/>
    </source>
</evidence>
<dbReference type="PANTHER" id="PTHR11280">
    <property type="entry name" value="GLUCOSAMINE-6-PHOSPHATE ISOMERASE"/>
    <property type="match status" value="1"/>
</dbReference>
<feature type="active site" description="Proton acceptor; for enolization step" evidence="4">
    <location>
        <position position="67"/>
    </location>
</feature>
<evidence type="ECO:0000256" key="2">
    <source>
        <dbReference type="ARBA" id="ARBA00022801"/>
    </source>
</evidence>
<dbReference type="UniPathway" id="UPA00629">
    <property type="reaction ID" value="UER00684"/>
</dbReference>
<accession>A0A0A5I8Z4</accession>
<dbReference type="Pfam" id="PF01182">
    <property type="entry name" value="Glucosamine_iso"/>
    <property type="match status" value="1"/>
</dbReference>
<evidence type="ECO:0000259" key="5">
    <source>
        <dbReference type="Pfam" id="PF01182"/>
    </source>
</evidence>
<organism evidence="6 7">
    <name type="scientific">Pontibacillus halophilus JSM 076056 = DSM 19796</name>
    <dbReference type="NCBI Taxonomy" id="1385510"/>
    <lineage>
        <taxon>Bacteria</taxon>
        <taxon>Bacillati</taxon>
        <taxon>Bacillota</taxon>
        <taxon>Bacilli</taxon>
        <taxon>Bacillales</taxon>
        <taxon>Bacillaceae</taxon>
        <taxon>Pontibacillus</taxon>
    </lineage>
</organism>
<protein>
    <recommendedName>
        <fullName evidence="4">Glucosamine-6-phosphate deaminase</fullName>
        <ecNumber evidence="4">3.5.99.6</ecNumber>
    </recommendedName>
    <alternativeName>
        <fullName evidence="4">GlcN6P deaminase</fullName>
        <shortName evidence="4">GNPDA</shortName>
    </alternativeName>
    <alternativeName>
        <fullName evidence="4">Glucosamine-6-phosphate isomerase</fullName>
    </alternativeName>
</protein>
<dbReference type="Gene3D" id="3.40.50.1360">
    <property type="match status" value="1"/>
</dbReference>
<dbReference type="RefSeq" id="WP_026800550.1">
    <property type="nucleotide sequence ID" value="NZ_AULI01000008.1"/>
</dbReference>
<sequence length="253" mass="28247">MNVILCENYDDLSRNAAAMIETYVRANPTCVLGLATGGTPLGTYQKLILGHEQKGTDYSRVSAFNLDEYVGLEASHPQSYHTYMQEHLYRYINVDAIRQYIPNGKAVNMEDECERYESLLDEIGPPDIQLLGIGENGHIGFNEPGSDLDGLTHTVELAESTRQANARYFPSIEDVPKRAITMGIGSILKSKHILLLASGSRKAMAIKRLVSEEVQSTFPASVLHQHPHVTLLVDRLAYQLVEEMKDEEKERLG</sequence>
<dbReference type="GO" id="GO:0006043">
    <property type="term" value="P:glucosamine catabolic process"/>
    <property type="evidence" value="ECO:0007669"/>
    <property type="project" value="TreeGrafter"/>
</dbReference>
<comment type="catalytic activity">
    <reaction evidence="1 4">
        <text>alpha-D-glucosamine 6-phosphate + H2O = beta-D-fructose 6-phosphate + NH4(+)</text>
        <dbReference type="Rhea" id="RHEA:12172"/>
        <dbReference type="ChEBI" id="CHEBI:15377"/>
        <dbReference type="ChEBI" id="CHEBI:28938"/>
        <dbReference type="ChEBI" id="CHEBI:57634"/>
        <dbReference type="ChEBI" id="CHEBI:75989"/>
        <dbReference type="EC" id="3.5.99.6"/>
    </reaction>
</comment>
<dbReference type="Proteomes" id="UP000030528">
    <property type="component" value="Unassembled WGS sequence"/>
</dbReference>
<comment type="pathway">
    <text evidence="4">Amino-sugar metabolism; N-acetylneuraminate degradation; D-fructose 6-phosphate from N-acetylneuraminate: step 5/5.</text>
</comment>
<keyword evidence="3 4" id="KW-0119">Carbohydrate metabolism</keyword>
<dbReference type="HAMAP" id="MF_01241">
    <property type="entry name" value="GlcN6P_deamin"/>
    <property type="match status" value="1"/>
</dbReference>
<feature type="active site" description="For ring-opening step" evidence="4">
    <location>
        <position position="136"/>
    </location>
</feature>
<evidence type="ECO:0000313" key="6">
    <source>
        <dbReference type="EMBL" id="KGX92312.1"/>
    </source>
</evidence>